<dbReference type="EC" id="5.4.99.-" evidence="6"/>
<evidence type="ECO:0000256" key="5">
    <source>
        <dbReference type="PROSITE-ProRule" id="PRU00182"/>
    </source>
</evidence>
<dbReference type="InterPro" id="IPR006224">
    <property type="entry name" value="PsdUridine_synth_RluA-like_CS"/>
</dbReference>
<dbReference type="InterPro" id="IPR002942">
    <property type="entry name" value="S4_RNA-bd"/>
</dbReference>
<dbReference type="GO" id="GO:0000455">
    <property type="term" value="P:enzyme-directed rRNA pseudouridine synthesis"/>
    <property type="evidence" value="ECO:0007669"/>
    <property type="project" value="TreeGrafter"/>
</dbReference>
<evidence type="ECO:0000259" key="8">
    <source>
        <dbReference type="SMART" id="SM00363"/>
    </source>
</evidence>
<dbReference type="PANTHER" id="PTHR21600">
    <property type="entry name" value="MITOCHONDRIAL RNA PSEUDOURIDINE SYNTHASE"/>
    <property type="match status" value="1"/>
</dbReference>
<dbReference type="InterPro" id="IPR006225">
    <property type="entry name" value="PsdUridine_synth_RluC/D"/>
</dbReference>
<dbReference type="AlphaFoldDB" id="A0A8J3E6F8"/>
<comment type="function">
    <text evidence="6">Responsible for synthesis of pseudouridine from uracil.</text>
</comment>
<evidence type="ECO:0000256" key="6">
    <source>
        <dbReference type="RuleBase" id="RU362028"/>
    </source>
</evidence>
<protein>
    <recommendedName>
        <fullName evidence="6">Pseudouridine synthase</fullName>
        <ecNumber evidence="6">5.4.99.-</ecNumber>
    </recommendedName>
</protein>
<comment type="catalytic activity">
    <reaction evidence="6">
        <text>a uridine in RNA = a pseudouridine in RNA</text>
        <dbReference type="Rhea" id="RHEA:48348"/>
        <dbReference type="Rhea" id="RHEA-COMP:12068"/>
        <dbReference type="Rhea" id="RHEA-COMP:12069"/>
        <dbReference type="ChEBI" id="CHEBI:65314"/>
        <dbReference type="ChEBI" id="CHEBI:65315"/>
    </reaction>
</comment>
<evidence type="ECO:0000313" key="10">
    <source>
        <dbReference type="Proteomes" id="UP000646365"/>
    </source>
</evidence>
<dbReference type="SUPFAM" id="SSF55120">
    <property type="entry name" value="Pseudouridine synthase"/>
    <property type="match status" value="1"/>
</dbReference>
<dbReference type="RefSeq" id="WP_189048905.1">
    <property type="nucleotide sequence ID" value="NZ_BMJQ01000010.1"/>
</dbReference>
<feature type="domain" description="RNA-binding S4" evidence="8">
    <location>
        <begin position="16"/>
        <end position="76"/>
    </location>
</feature>
<dbReference type="EMBL" id="BMJQ01000010">
    <property type="protein sequence ID" value="GGF29508.1"/>
    <property type="molecule type" value="Genomic_DNA"/>
</dbReference>
<dbReference type="Gene3D" id="3.30.2350.10">
    <property type="entry name" value="Pseudouridine synthase"/>
    <property type="match status" value="1"/>
</dbReference>
<dbReference type="Proteomes" id="UP000646365">
    <property type="component" value="Unassembled WGS sequence"/>
</dbReference>
<dbReference type="NCBIfam" id="TIGR00005">
    <property type="entry name" value="rluA_subfam"/>
    <property type="match status" value="1"/>
</dbReference>
<dbReference type="SMART" id="SM00363">
    <property type="entry name" value="S4"/>
    <property type="match status" value="1"/>
</dbReference>
<accession>A0A8J3E6F8</accession>
<dbReference type="CDD" id="cd00165">
    <property type="entry name" value="S4"/>
    <property type="match status" value="1"/>
</dbReference>
<comment type="similarity">
    <text evidence="1 6">Belongs to the pseudouridine synthase RluA family.</text>
</comment>
<comment type="catalytic activity">
    <reaction evidence="3">
        <text>uridine(1911/1915/1917) in 23S rRNA = pseudouridine(1911/1915/1917) in 23S rRNA</text>
        <dbReference type="Rhea" id="RHEA:42524"/>
        <dbReference type="Rhea" id="RHEA-COMP:10097"/>
        <dbReference type="Rhea" id="RHEA-COMP:10098"/>
        <dbReference type="ChEBI" id="CHEBI:65314"/>
        <dbReference type="ChEBI" id="CHEBI:65315"/>
        <dbReference type="EC" id="5.4.99.23"/>
    </reaction>
</comment>
<dbReference type="PROSITE" id="PS50889">
    <property type="entry name" value="S4"/>
    <property type="match status" value="1"/>
</dbReference>
<dbReference type="SUPFAM" id="SSF55174">
    <property type="entry name" value="Alpha-L RNA-binding motif"/>
    <property type="match status" value="1"/>
</dbReference>
<dbReference type="InterPro" id="IPR036986">
    <property type="entry name" value="S4_RNA-bd_sf"/>
</dbReference>
<keyword evidence="5" id="KW-0694">RNA-binding</keyword>
<sequence>MSGVRLIQVSEDDADIRLDRWFKRQYPGLSHIRLEKLLRTGQVRVDGGRVKAATRLAAGATIRVPPLDEWAEAPLPPDDRPKAAPKPPSEAEQETLRQLVLYRDKDVIAINKPHGLAVQGGTNTSKHLDGMLDALKFDAAERPRLVHRLDKDTSGVLLLARSAKAAAWLAQAFREKSARKTYWAVVAGVPRPHRGKIDLPVGKGADGGREKMMADEDEGRWAVTYYAVVEQAAQKVAWLAMMPITGRTHQLRVHCAEIGTPILGDGKYGGGKAVLDGIDHARKLHLHARSIRLDRPDGSVLEVTAPLPAHMQATWKFFGFEPKPESDPFEDLELE</sequence>
<evidence type="ECO:0000256" key="1">
    <source>
        <dbReference type="ARBA" id="ARBA00010876"/>
    </source>
</evidence>
<reference evidence="9" key="1">
    <citation type="journal article" date="2014" name="Int. J. Syst. Evol. Microbiol.">
        <title>Complete genome sequence of Corynebacterium casei LMG S-19264T (=DSM 44701T), isolated from a smear-ripened cheese.</title>
        <authorList>
            <consortium name="US DOE Joint Genome Institute (JGI-PGF)"/>
            <person name="Walter F."/>
            <person name="Albersmeier A."/>
            <person name="Kalinowski J."/>
            <person name="Ruckert C."/>
        </authorList>
    </citation>
    <scope>NUCLEOTIDE SEQUENCE</scope>
    <source>
        <strain evidence="9">CGMCC 1.15725</strain>
    </source>
</reference>
<evidence type="ECO:0000256" key="3">
    <source>
        <dbReference type="ARBA" id="ARBA00036882"/>
    </source>
</evidence>
<name>A0A8J3E6F8_9PROT</name>
<proteinExistence type="inferred from homology"/>
<keyword evidence="2 6" id="KW-0413">Isomerase</keyword>
<comment type="caution">
    <text evidence="9">The sequence shown here is derived from an EMBL/GenBank/DDBJ whole genome shotgun (WGS) entry which is preliminary data.</text>
</comment>
<dbReference type="PANTHER" id="PTHR21600:SF44">
    <property type="entry name" value="RIBOSOMAL LARGE SUBUNIT PSEUDOURIDINE SYNTHASE D"/>
    <property type="match status" value="1"/>
</dbReference>
<dbReference type="PROSITE" id="PS01129">
    <property type="entry name" value="PSI_RLU"/>
    <property type="match status" value="1"/>
</dbReference>
<dbReference type="InterPro" id="IPR020103">
    <property type="entry name" value="PsdUridine_synth_cat_dom_sf"/>
</dbReference>
<dbReference type="Gene3D" id="3.10.290.10">
    <property type="entry name" value="RNA-binding S4 domain"/>
    <property type="match status" value="1"/>
</dbReference>
<keyword evidence="10" id="KW-1185">Reference proteome</keyword>
<feature type="region of interest" description="Disordered" evidence="7">
    <location>
        <begin position="69"/>
        <end position="94"/>
    </location>
</feature>
<dbReference type="Pfam" id="PF00849">
    <property type="entry name" value="PseudoU_synth_2"/>
    <property type="match status" value="1"/>
</dbReference>
<dbReference type="InterPro" id="IPR006145">
    <property type="entry name" value="PsdUridine_synth_RsuA/RluA"/>
</dbReference>
<evidence type="ECO:0000256" key="7">
    <source>
        <dbReference type="SAM" id="MobiDB-lite"/>
    </source>
</evidence>
<organism evidence="9 10">
    <name type="scientific">Aliidongia dinghuensis</name>
    <dbReference type="NCBI Taxonomy" id="1867774"/>
    <lineage>
        <taxon>Bacteria</taxon>
        <taxon>Pseudomonadati</taxon>
        <taxon>Pseudomonadota</taxon>
        <taxon>Alphaproteobacteria</taxon>
        <taxon>Rhodospirillales</taxon>
        <taxon>Dongiaceae</taxon>
        <taxon>Aliidongia</taxon>
    </lineage>
</organism>
<evidence type="ECO:0000256" key="4">
    <source>
        <dbReference type="PIRSR" id="PIRSR606225-1"/>
    </source>
</evidence>
<dbReference type="GO" id="GO:0160140">
    <property type="term" value="F:23S rRNA pseudouridine(1911/1915/1917) synthase activity"/>
    <property type="evidence" value="ECO:0007669"/>
    <property type="project" value="UniProtKB-EC"/>
</dbReference>
<gene>
    <name evidence="9" type="ORF">GCM10011611_39460</name>
</gene>
<dbReference type="InterPro" id="IPR050188">
    <property type="entry name" value="RluA_PseudoU_synthase"/>
</dbReference>
<feature type="active site" evidence="4">
    <location>
        <position position="150"/>
    </location>
</feature>
<evidence type="ECO:0000313" key="9">
    <source>
        <dbReference type="EMBL" id="GGF29508.1"/>
    </source>
</evidence>
<dbReference type="GO" id="GO:0003723">
    <property type="term" value="F:RNA binding"/>
    <property type="evidence" value="ECO:0007669"/>
    <property type="project" value="UniProtKB-KW"/>
</dbReference>
<dbReference type="CDD" id="cd02869">
    <property type="entry name" value="PseudoU_synth_RluA_like"/>
    <property type="match status" value="1"/>
</dbReference>
<reference evidence="9" key="2">
    <citation type="submission" date="2020-09" db="EMBL/GenBank/DDBJ databases">
        <authorList>
            <person name="Sun Q."/>
            <person name="Zhou Y."/>
        </authorList>
    </citation>
    <scope>NUCLEOTIDE SEQUENCE</scope>
    <source>
        <strain evidence="9">CGMCC 1.15725</strain>
    </source>
</reference>
<evidence type="ECO:0000256" key="2">
    <source>
        <dbReference type="ARBA" id="ARBA00023235"/>
    </source>
</evidence>